<evidence type="ECO:0000256" key="1">
    <source>
        <dbReference type="SAM" id="Phobius"/>
    </source>
</evidence>
<dbReference type="SUPFAM" id="SSF82866">
    <property type="entry name" value="Multidrug efflux transporter AcrB transmembrane domain"/>
    <property type="match status" value="2"/>
</dbReference>
<dbReference type="PANTHER" id="PTHR32063:SF33">
    <property type="entry name" value="RND SUPERFAMILY EFFLUX PUMP PERMEASE COMPONENT"/>
    <property type="match status" value="1"/>
</dbReference>
<dbReference type="InterPro" id="IPR027463">
    <property type="entry name" value="AcrB_DN_DC_subdom"/>
</dbReference>
<dbReference type="PANTHER" id="PTHR32063">
    <property type="match status" value="1"/>
</dbReference>
<dbReference type="OrthoDB" id="9806532at2"/>
<feature type="transmembrane region" description="Helical" evidence="1">
    <location>
        <begin position="961"/>
        <end position="980"/>
    </location>
</feature>
<proteinExistence type="predicted"/>
<protein>
    <submittedName>
        <fullName evidence="2">Acriflavin resistance protein</fullName>
    </submittedName>
</protein>
<dbReference type="eggNOG" id="COG0841">
    <property type="taxonomic scope" value="Bacteria"/>
</dbReference>
<dbReference type="Gene3D" id="3.30.70.1440">
    <property type="entry name" value="Multidrug efflux transporter AcrB pore domain"/>
    <property type="match status" value="1"/>
</dbReference>
<dbReference type="InterPro" id="IPR001036">
    <property type="entry name" value="Acrflvin-R"/>
</dbReference>
<dbReference type="Gene3D" id="1.20.1640.10">
    <property type="entry name" value="Multidrug efflux transporter AcrB transmembrane domain"/>
    <property type="match status" value="2"/>
</dbReference>
<feature type="transmembrane region" description="Helical" evidence="1">
    <location>
        <begin position="523"/>
        <end position="544"/>
    </location>
</feature>
<dbReference type="SUPFAM" id="SSF82693">
    <property type="entry name" value="Multidrug efflux transporter AcrB pore domain, PN1, PN2, PC1 and PC2 subdomains"/>
    <property type="match status" value="2"/>
</dbReference>
<feature type="transmembrane region" description="Helical" evidence="1">
    <location>
        <begin position="889"/>
        <end position="911"/>
    </location>
</feature>
<dbReference type="Pfam" id="PF00873">
    <property type="entry name" value="ACR_tran"/>
    <property type="match status" value="1"/>
</dbReference>
<dbReference type="InParanoid" id="E6W1J3"/>
<evidence type="ECO:0000313" key="3">
    <source>
        <dbReference type="Proteomes" id="UP000002572"/>
    </source>
</evidence>
<dbReference type="GO" id="GO:0005886">
    <property type="term" value="C:plasma membrane"/>
    <property type="evidence" value="ECO:0007669"/>
    <property type="project" value="TreeGrafter"/>
</dbReference>
<dbReference type="GO" id="GO:0042910">
    <property type="term" value="F:xenobiotic transmembrane transporter activity"/>
    <property type="evidence" value="ECO:0007669"/>
    <property type="project" value="TreeGrafter"/>
</dbReference>
<name>E6W1J3_DESIS</name>
<feature type="transmembrane region" description="Helical" evidence="1">
    <location>
        <begin position="382"/>
        <end position="404"/>
    </location>
</feature>
<keyword evidence="1" id="KW-0812">Transmembrane</keyword>
<reference evidence="2 3" key="1">
    <citation type="submission" date="2010-12" db="EMBL/GenBank/DDBJ databases">
        <title>Complete sequence of Desulfurispirillum indicum S5.</title>
        <authorList>
            <consortium name="US DOE Joint Genome Institute"/>
            <person name="Lucas S."/>
            <person name="Copeland A."/>
            <person name="Lapidus A."/>
            <person name="Cheng J.-F."/>
            <person name="Goodwin L."/>
            <person name="Pitluck S."/>
            <person name="Chertkov O."/>
            <person name="Held B."/>
            <person name="Detter J.C."/>
            <person name="Han C."/>
            <person name="Tapia R."/>
            <person name="Land M."/>
            <person name="Hauser L."/>
            <person name="Kyrpides N."/>
            <person name="Ivanova N."/>
            <person name="Mikhailova N."/>
            <person name="Haggblom M."/>
            <person name="Rauschenbach I."/>
            <person name="Bini E."/>
            <person name="Woyke T."/>
        </authorList>
    </citation>
    <scope>NUCLEOTIDE SEQUENCE [LARGE SCALE GENOMIC DNA]</scope>
    <source>
        <strain evidence="3">ATCC BAA-1389 / DSM 22839 / S5</strain>
    </source>
</reference>
<dbReference type="STRING" id="653733.Selin_1815"/>
<feature type="transmembrane region" description="Helical" evidence="1">
    <location>
        <begin position="12"/>
        <end position="31"/>
    </location>
</feature>
<feature type="transmembrane region" description="Helical" evidence="1">
    <location>
        <begin position="328"/>
        <end position="347"/>
    </location>
</feature>
<evidence type="ECO:0000313" key="2">
    <source>
        <dbReference type="EMBL" id="ADU66542.1"/>
    </source>
</evidence>
<dbReference type="Gene3D" id="3.30.2090.10">
    <property type="entry name" value="Multidrug efflux transporter AcrB TolC docking domain, DN and DC subdomains"/>
    <property type="match status" value="2"/>
</dbReference>
<dbReference type="EMBL" id="CP002432">
    <property type="protein sequence ID" value="ADU66542.1"/>
    <property type="molecule type" value="Genomic_DNA"/>
</dbReference>
<gene>
    <name evidence="2" type="ordered locus">Selin_1815</name>
</gene>
<keyword evidence="1" id="KW-1133">Transmembrane helix</keyword>
<feature type="transmembrane region" description="Helical" evidence="1">
    <location>
        <begin position="424"/>
        <end position="445"/>
    </location>
</feature>
<dbReference type="AlphaFoldDB" id="E6W1J3"/>
<feature type="transmembrane region" description="Helical" evidence="1">
    <location>
        <begin position="452"/>
        <end position="475"/>
    </location>
</feature>
<dbReference type="PRINTS" id="PR00702">
    <property type="entry name" value="ACRIFLAVINRP"/>
</dbReference>
<feature type="transmembrane region" description="Helical" evidence="1">
    <location>
        <begin position="992"/>
        <end position="1018"/>
    </location>
</feature>
<dbReference type="RefSeq" id="WP_013506422.1">
    <property type="nucleotide sequence ID" value="NC_014836.1"/>
</dbReference>
<feature type="transmembrane region" description="Helical" evidence="1">
    <location>
        <begin position="353"/>
        <end position="375"/>
    </location>
</feature>
<feature type="transmembrane region" description="Helical" evidence="1">
    <location>
        <begin position="866"/>
        <end position="883"/>
    </location>
</feature>
<feature type="transmembrane region" description="Helical" evidence="1">
    <location>
        <begin position="918"/>
        <end position="941"/>
    </location>
</feature>
<dbReference type="Gene3D" id="3.30.70.1320">
    <property type="entry name" value="Multidrug efflux transporter AcrB pore domain like"/>
    <property type="match status" value="1"/>
</dbReference>
<organism evidence="2 3">
    <name type="scientific">Desulfurispirillum indicum (strain ATCC BAA-1389 / DSM 22839 / S5)</name>
    <dbReference type="NCBI Taxonomy" id="653733"/>
    <lineage>
        <taxon>Bacteria</taxon>
        <taxon>Pseudomonadati</taxon>
        <taxon>Chrysiogenota</taxon>
        <taxon>Chrysiogenia</taxon>
        <taxon>Chrysiogenales</taxon>
        <taxon>Chrysiogenaceae</taxon>
        <taxon>Desulfurispirillum</taxon>
    </lineage>
</organism>
<sequence length="1026" mass="112830">MIRYFAEHPTAANILAIILLLAGVLSIGSLLRETFPDFRPVEASVEVEYRGASAHEVEEAICQRLEDAVDGITDLAEFRCDARENFALAIAKMSGNGDAQRFLSTIATEVDAIDDLPAQAGKPIVRELHRTDLVAALAITGPMDETDLKVYAEKLRERLLRNPHIAQVNLKGFSERQIQVEIAADVLHQHGVSVNAIAAILARQNIELPAGTLESPLGDTVIRFTDERKAPQAFEDIIIIGTADGHELRLGDLATIIDTFRLPEVRTELDGTRAAVLEVYKGRDHDSLDVYADLQEFITNERLRAPESVQLVLTQDITSILQDRLQMLTRNGIQGLFLVVAAIWLFFSLRTSLLVGLGLPISFLGAFALMAMLGVSINMVSMVALMLAIGLMMDSAIVIAENIAAHSERGKNPLSAAVEGVREVAPAILSSFLTTAAIFVPLAFISGDIGKVLRVMPFAALLTLIVSLVHAYLILPHHMCHSTRRLQNRTPNRFRQRFEHGFATLRDEYLNRAVHWAVHQRSLFAGLLIFFFLSTIGLLAGGLVKFEAFPDLEGDVVEARLIMPQGTPLERTRQVVEQVVSALEQANAELSPQQPGQQPLVRHILVRYGENADAFERGPHVATITADLLTAERRSTRLDELFSLWREHTGSPADVLSLNLKEPVIGPAGKALEIRLKGEDLHTLEAAAYDLSQWLKGYTGATDILSDLRTGKPEYHLQLKAGAASLGVDAAEIARQLRAAWLGETVSQIQVGRETFEIMVRQRDRHSLLELERFLVTLPDGTLIPLSEVASMEPARGWGRILRIDRQRTVTVSGDVDTRIANAMEIITDLQKRFLPELQARYPEVQVHFEGQIAESRQTGASMRNALLLGLLGIFCILSYQFRSFIEPAVVMVAIPLAFMGAVWGHLITGYNLSMPSVIGAASLAGIVVNNSILLVAFVKMHASGGATILQAALSASRDRFRALTITTITTALGLMPLMLERSLQAQFLKPLVISIIFGLITSAILVLLAIPCLYSFLDDWRRKPQ</sequence>
<keyword evidence="3" id="KW-1185">Reference proteome</keyword>
<dbReference type="Proteomes" id="UP000002572">
    <property type="component" value="Chromosome"/>
</dbReference>
<dbReference type="SUPFAM" id="SSF82714">
    <property type="entry name" value="Multidrug efflux transporter AcrB TolC docking domain, DN and DC subdomains"/>
    <property type="match status" value="2"/>
</dbReference>
<keyword evidence="1" id="KW-0472">Membrane</keyword>
<dbReference type="Gene3D" id="3.30.70.1430">
    <property type="entry name" value="Multidrug efflux transporter AcrB pore domain"/>
    <property type="match status" value="2"/>
</dbReference>
<dbReference type="HOGENOM" id="CLU_002755_1_2_0"/>
<dbReference type="KEGG" id="din:Selin_1815"/>
<accession>E6W1J3</accession>